<feature type="region of interest" description="Disordered" evidence="1">
    <location>
        <begin position="1"/>
        <end position="44"/>
    </location>
</feature>
<dbReference type="EMBL" id="LR743507">
    <property type="protein sequence ID" value="CAA2104416.1"/>
    <property type="molecule type" value="Genomic_DNA"/>
</dbReference>
<feature type="compositionally biased region" description="Low complexity" evidence="1">
    <location>
        <begin position="67"/>
        <end position="76"/>
    </location>
</feature>
<reference evidence="2" key="1">
    <citation type="submission" date="2019-12" db="EMBL/GenBank/DDBJ databases">
        <authorList>
            <person name="Cremers G."/>
        </authorList>
    </citation>
    <scope>NUCLEOTIDE SEQUENCE</scope>
    <source>
        <strain evidence="2">Vvax</strain>
    </source>
</reference>
<proteinExistence type="predicted"/>
<feature type="region of interest" description="Disordered" evidence="1">
    <location>
        <begin position="66"/>
        <end position="93"/>
    </location>
</feature>
<organism evidence="2">
    <name type="scientific">Variovorax paradoxus</name>
    <dbReference type="NCBI Taxonomy" id="34073"/>
    <lineage>
        <taxon>Bacteria</taxon>
        <taxon>Pseudomonadati</taxon>
        <taxon>Pseudomonadota</taxon>
        <taxon>Betaproteobacteria</taxon>
        <taxon>Burkholderiales</taxon>
        <taxon>Comamonadaceae</taxon>
        <taxon>Variovorax</taxon>
    </lineage>
</organism>
<feature type="compositionally biased region" description="Basic and acidic residues" evidence="1">
    <location>
        <begin position="79"/>
        <end position="93"/>
    </location>
</feature>
<protein>
    <submittedName>
        <fullName evidence="2">Uncharacterized protein</fullName>
    </submittedName>
</protein>
<accession>A0A679JEW7</accession>
<evidence type="ECO:0000256" key="1">
    <source>
        <dbReference type="SAM" id="MobiDB-lite"/>
    </source>
</evidence>
<evidence type="ECO:0000313" key="2">
    <source>
        <dbReference type="EMBL" id="CAA2104416.1"/>
    </source>
</evidence>
<name>A0A679JEW7_VARPD</name>
<dbReference type="AlphaFoldDB" id="A0A679JEW7"/>
<sequence>MSGPGRGYSLSGYRPSRHQSSPAIAAGTARISRRIGSSSATNYPDLSRRMQAFAAWLETVLADALDGPQPAQPAHAGARRREPRQGRDLPSRP</sequence>
<gene>
    <name evidence="2" type="ORF">VVAX_02755</name>
</gene>
<feature type="compositionally biased region" description="Low complexity" evidence="1">
    <location>
        <begin position="27"/>
        <end position="41"/>
    </location>
</feature>